<evidence type="ECO:0000256" key="4">
    <source>
        <dbReference type="ARBA" id="ARBA00022801"/>
    </source>
</evidence>
<evidence type="ECO:0000256" key="5">
    <source>
        <dbReference type="ARBA" id="ARBA00022989"/>
    </source>
</evidence>
<feature type="domain" description="Phosphatidic acid phosphatase type 2/haloperoxidase" evidence="8">
    <location>
        <begin position="72"/>
        <end position="180"/>
    </location>
</feature>
<keyword evidence="6 7" id="KW-0472">Membrane</keyword>
<dbReference type="EC" id="3.6.1.27" evidence="9"/>
<reference evidence="9" key="1">
    <citation type="submission" date="2022-03" db="EMBL/GenBank/DDBJ databases">
        <title>Draft Genome Sequence of Firmicute Strain S0AB, a Heterotrophic Iron/Sulfur-Oxidizing Extreme Acidophile.</title>
        <authorList>
            <person name="Vergara E."/>
            <person name="Pakostova E."/>
            <person name="Johnson D.B."/>
            <person name="Holmes D.S."/>
        </authorList>
    </citation>
    <scope>NUCLEOTIDE SEQUENCE</scope>
    <source>
        <strain evidence="9">S0AB</strain>
    </source>
</reference>
<dbReference type="SUPFAM" id="SSF48317">
    <property type="entry name" value="Acid phosphatase/Vanadium-dependent haloperoxidase"/>
    <property type="match status" value="1"/>
</dbReference>
<dbReference type="PANTHER" id="PTHR14969">
    <property type="entry name" value="SPHINGOSINE-1-PHOSPHATE PHOSPHOHYDROLASE"/>
    <property type="match status" value="1"/>
</dbReference>
<feature type="transmembrane region" description="Helical" evidence="7">
    <location>
        <begin position="67"/>
        <end position="86"/>
    </location>
</feature>
<evidence type="ECO:0000256" key="7">
    <source>
        <dbReference type="SAM" id="Phobius"/>
    </source>
</evidence>
<organism evidence="9 10">
    <name type="scientific">Sulfoacidibacillus ferrooxidans</name>
    <dbReference type="NCBI Taxonomy" id="2005001"/>
    <lineage>
        <taxon>Bacteria</taxon>
        <taxon>Bacillati</taxon>
        <taxon>Bacillota</taxon>
        <taxon>Bacilli</taxon>
        <taxon>Bacillales</taxon>
        <taxon>Alicyclobacillaceae</taxon>
        <taxon>Sulfoacidibacillus</taxon>
    </lineage>
</organism>
<keyword evidence="10" id="KW-1185">Reference proteome</keyword>
<dbReference type="EMBL" id="JALBUF010000002">
    <property type="protein sequence ID" value="MCI0182938.1"/>
    <property type="molecule type" value="Genomic_DNA"/>
</dbReference>
<evidence type="ECO:0000259" key="8">
    <source>
        <dbReference type="SMART" id="SM00014"/>
    </source>
</evidence>
<dbReference type="InterPro" id="IPR000326">
    <property type="entry name" value="PAP2/HPO"/>
</dbReference>
<evidence type="ECO:0000256" key="3">
    <source>
        <dbReference type="ARBA" id="ARBA00022692"/>
    </source>
</evidence>
<keyword evidence="2" id="KW-1003">Cell membrane</keyword>
<name>A0A9X1VA33_9BACL</name>
<feature type="transmembrane region" description="Helical" evidence="7">
    <location>
        <begin position="42"/>
        <end position="61"/>
    </location>
</feature>
<keyword evidence="3 7" id="KW-0812">Transmembrane</keyword>
<accession>A0A9X1VA33</accession>
<feature type="transmembrane region" description="Helical" evidence="7">
    <location>
        <begin position="158"/>
        <end position="180"/>
    </location>
</feature>
<evidence type="ECO:0000313" key="9">
    <source>
        <dbReference type="EMBL" id="MCI0182938.1"/>
    </source>
</evidence>
<dbReference type="InterPro" id="IPR036938">
    <property type="entry name" value="PAP2/HPO_sf"/>
</dbReference>
<gene>
    <name evidence="9" type="primary">bcrC_2</name>
    <name evidence="9" type="ORF">MM817_01207</name>
</gene>
<protein>
    <submittedName>
        <fullName evidence="9">Undecaprenyl-diphosphatase BcrC</fullName>
        <ecNumber evidence="9">3.6.1.27</ecNumber>
    </submittedName>
</protein>
<feature type="transmembrane region" description="Helical" evidence="7">
    <location>
        <begin position="125"/>
        <end position="152"/>
    </location>
</feature>
<dbReference type="GO" id="GO:0005886">
    <property type="term" value="C:plasma membrane"/>
    <property type="evidence" value="ECO:0007669"/>
    <property type="project" value="UniProtKB-SubCell"/>
</dbReference>
<dbReference type="Gene3D" id="1.20.144.10">
    <property type="entry name" value="Phosphatidic acid phosphatase type 2/haloperoxidase"/>
    <property type="match status" value="1"/>
</dbReference>
<keyword evidence="5 7" id="KW-1133">Transmembrane helix</keyword>
<evidence type="ECO:0000256" key="1">
    <source>
        <dbReference type="ARBA" id="ARBA00004651"/>
    </source>
</evidence>
<evidence type="ECO:0000256" key="6">
    <source>
        <dbReference type="ARBA" id="ARBA00023136"/>
    </source>
</evidence>
<comment type="subcellular location">
    <subcellularLocation>
        <location evidence="1">Cell membrane</location>
        <topology evidence="1">Multi-pass membrane protein</topology>
    </subcellularLocation>
</comment>
<dbReference type="SMART" id="SM00014">
    <property type="entry name" value="acidPPc"/>
    <property type="match status" value="1"/>
</dbReference>
<dbReference type="GO" id="GO:0050380">
    <property type="term" value="F:undecaprenyl-diphosphatase activity"/>
    <property type="evidence" value="ECO:0007669"/>
    <property type="project" value="UniProtKB-EC"/>
</dbReference>
<proteinExistence type="predicted"/>
<evidence type="ECO:0000313" key="10">
    <source>
        <dbReference type="Proteomes" id="UP001139263"/>
    </source>
</evidence>
<keyword evidence="4 9" id="KW-0378">Hydrolase</keyword>
<dbReference type="Proteomes" id="UP001139263">
    <property type="component" value="Unassembled WGS sequence"/>
</dbReference>
<dbReference type="AlphaFoldDB" id="A0A9X1VA33"/>
<dbReference type="Pfam" id="PF01569">
    <property type="entry name" value="PAP2"/>
    <property type="match status" value="1"/>
</dbReference>
<dbReference type="PANTHER" id="PTHR14969:SF62">
    <property type="entry name" value="DECAPRENYLPHOSPHORYL-5-PHOSPHORIBOSE PHOSPHATASE RV3807C-RELATED"/>
    <property type="match status" value="1"/>
</dbReference>
<evidence type="ECO:0000256" key="2">
    <source>
        <dbReference type="ARBA" id="ARBA00022475"/>
    </source>
</evidence>
<comment type="caution">
    <text evidence="9">The sequence shown here is derived from an EMBL/GenBank/DDBJ whole genome shotgun (WGS) entry which is preliminary data.</text>
</comment>
<sequence length="184" mass="20852">MMRTFMRHIERRDRQWYLSIQSLHGRYRTVDRMASFIGRYGPVVYFIEMGLILIASLFGRSAYDAPYALYAVLVAIAAALTTKFVIDPIAKHVGRVRPFVTERLIPLVHKDPNDPSFPSNHAGGAFALCTILSLAFPQIIWFTLGLAVLIALSRVYIGLHYMTDVVAGACIGMCISFVYWKVWF</sequence>